<dbReference type="InterPro" id="IPR001347">
    <property type="entry name" value="SIS_dom"/>
</dbReference>
<dbReference type="CDD" id="cd05013">
    <property type="entry name" value="SIS_RpiR"/>
    <property type="match status" value="1"/>
</dbReference>
<evidence type="ECO:0000256" key="2">
    <source>
        <dbReference type="ARBA" id="ARBA00023125"/>
    </source>
</evidence>
<dbReference type="PROSITE" id="PS51071">
    <property type="entry name" value="HTH_RPIR"/>
    <property type="match status" value="1"/>
</dbReference>
<dbReference type="GO" id="GO:0003677">
    <property type="term" value="F:DNA binding"/>
    <property type="evidence" value="ECO:0007669"/>
    <property type="project" value="UniProtKB-KW"/>
</dbReference>
<dbReference type="PANTHER" id="PTHR30514">
    <property type="entry name" value="GLUCOKINASE"/>
    <property type="match status" value="1"/>
</dbReference>
<protein>
    <submittedName>
        <fullName evidence="6">MurR/RpiR family transcriptional regulator</fullName>
    </submittedName>
</protein>
<dbReference type="InterPro" id="IPR035472">
    <property type="entry name" value="RpiR-like_SIS"/>
</dbReference>
<gene>
    <name evidence="6" type="ORF">KSV97_04460</name>
    <name evidence="7" type="ORF">KSW06_04650</name>
</gene>
<evidence type="ECO:0000259" key="4">
    <source>
        <dbReference type="PROSITE" id="PS51071"/>
    </source>
</evidence>
<dbReference type="GO" id="GO:0003700">
    <property type="term" value="F:DNA-binding transcription factor activity"/>
    <property type="evidence" value="ECO:0007669"/>
    <property type="project" value="InterPro"/>
</dbReference>
<dbReference type="GO" id="GO:1901135">
    <property type="term" value="P:carbohydrate derivative metabolic process"/>
    <property type="evidence" value="ECO:0007669"/>
    <property type="project" value="InterPro"/>
</dbReference>
<dbReference type="PROSITE" id="PS51464">
    <property type="entry name" value="SIS"/>
    <property type="match status" value="1"/>
</dbReference>
<evidence type="ECO:0000313" key="6">
    <source>
        <dbReference type="EMBL" id="MBV3382499.1"/>
    </source>
</evidence>
<name>A0AAW4MUB0_9FIRM</name>
<dbReference type="InterPro" id="IPR000281">
    <property type="entry name" value="HTH_RpiR"/>
</dbReference>
<keyword evidence="2" id="KW-0238">DNA-binding</keyword>
<organism evidence="6 8">
    <name type="scientific">Catenibacterium mitsuokai</name>
    <dbReference type="NCBI Taxonomy" id="100886"/>
    <lineage>
        <taxon>Bacteria</taxon>
        <taxon>Bacillati</taxon>
        <taxon>Bacillota</taxon>
        <taxon>Erysipelotrichia</taxon>
        <taxon>Erysipelotrichales</taxon>
        <taxon>Coprobacillaceae</taxon>
        <taxon>Catenibacterium</taxon>
    </lineage>
</organism>
<comment type="caution">
    <text evidence="6">The sequence shown here is derived from an EMBL/GenBank/DDBJ whole genome shotgun (WGS) entry which is preliminary data.</text>
</comment>
<dbReference type="Proteomes" id="UP001197492">
    <property type="component" value="Unassembled WGS sequence"/>
</dbReference>
<dbReference type="RefSeq" id="WP_217747402.1">
    <property type="nucleotide sequence ID" value="NZ_CAXVKV010000013.1"/>
</dbReference>
<dbReference type="GO" id="GO:0097367">
    <property type="term" value="F:carbohydrate derivative binding"/>
    <property type="evidence" value="ECO:0007669"/>
    <property type="project" value="InterPro"/>
</dbReference>
<sequence>MIIHQIEQTHFSDSEALIIQFILNKGMDIKNMTTKEIAEATFTSPSLLIRIAKKMGYDGWNQFKKAFLEELEYMYASQDIDASIPFLISDDISVISNNIFKLHEETIEDTKNLMKHDDLMNALKLLRDAKYIDIYTRPNKEHLAQSFAQKMYSIQERVDTVMISGNDLVQASMSGPEHCAIIISYSGETTHIIHLAKKLKSKHTPIIAITSISKSTLVKLSDVSLRISSREMLNTKIGDFASTESITCILDILYSCYFSLNYKENLNYKLSIAGEIDDQYSEYEYIDETKIK</sequence>
<dbReference type="EMBL" id="JAHOEF010000019">
    <property type="protein sequence ID" value="MBV3382499.1"/>
    <property type="molecule type" value="Genomic_DNA"/>
</dbReference>
<dbReference type="PANTHER" id="PTHR30514:SF10">
    <property type="entry name" value="MURR_RPIR FAMILY TRANSCRIPTIONAL REGULATOR"/>
    <property type="match status" value="1"/>
</dbReference>
<dbReference type="GeneID" id="301323181"/>
<dbReference type="Proteomes" id="UP001196408">
    <property type="component" value="Unassembled WGS sequence"/>
</dbReference>
<evidence type="ECO:0000313" key="7">
    <source>
        <dbReference type="EMBL" id="MBV3392559.1"/>
    </source>
</evidence>
<dbReference type="Pfam" id="PF01380">
    <property type="entry name" value="SIS"/>
    <property type="match status" value="1"/>
</dbReference>
<keyword evidence="9" id="KW-1185">Reference proteome</keyword>
<reference evidence="6 9" key="1">
    <citation type="submission" date="2021-06" db="EMBL/GenBank/DDBJ databases">
        <title>Collection of gut derived symbiotic bacterial strains cultured from healthy donors.</title>
        <authorList>
            <person name="Lin H."/>
            <person name="Littmann E."/>
            <person name="Pamer E.G."/>
        </authorList>
    </citation>
    <scope>NUCLEOTIDE SEQUENCE</scope>
    <source>
        <strain evidence="7 9">MSK.21.70</strain>
        <strain evidence="6">MSK.21.82</strain>
    </source>
</reference>
<accession>A0AAW4MUB0</accession>
<evidence type="ECO:0000313" key="8">
    <source>
        <dbReference type="Proteomes" id="UP001196408"/>
    </source>
</evidence>
<dbReference type="AlphaFoldDB" id="A0AAW4MUB0"/>
<dbReference type="EMBL" id="JAHOEL010000020">
    <property type="protein sequence ID" value="MBV3392559.1"/>
    <property type="molecule type" value="Genomic_DNA"/>
</dbReference>
<feature type="domain" description="SIS" evidence="5">
    <location>
        <begin position="122"/>
        <end position="263"/>
    </location>
</feature>
<dbReference type="Pfam" id="PF01418">
    <property type="entry name" value="HTH_6"/>
    <property type="match status" value="1"/>
</dbReference>
<proteinExistence type="predicted"/>
<evidence type="ECO:0000313" key="9">
    <source>
        <dbReference type="Proteomes" id="UP001197492"/>
    </source>
</evidence>
<evidence type="ECO:0000259" key="5">
    <source>
        <dbReference type="PROSITE" id="PS51464"/>
    </source>
</evidence>
<evidence type="ECO:0000256" key="3">
    <source>
        <dbReference type="ARBA" id="ARBA00023163"/>
    </source>
</evidence>
<feature type="domain" description="HTH rpiR-type" evidence="4">
    <location>
        <begin position="1"/>
        <end position="74"/>
    </location>
</feature>
<dbReference type="InterPro" id="IPR047640">
    <property type="entry name" value="RpiR-like"/>
</dbReference>
<evidence type="ECO:0000256" key="1">
    <source>
        <dbReference type="ARBA" id="ARBA00023015"/>
    </source>
</evidence>
<keyword evidence="1" id="KW-0805">Transcription regulation</keyword>
<keyword evidence="3" id="KW-0804">Transcription</keyword>